<evidence type="ECO:0000313" key="4">
    <source>
        <dbReference type="Proteomes" id="UP000762676"/>
    </source>
</evidence>
<name>A0AAV4FU39_9GAST</name>
<dbReference type="Gene3D" id="1.10.340.70">
    <property type="match status" value="1"/>
</dbReference>
<dbReference type="InterPro" id="IPR012337">
    <property type="entry name" value="RNaseH-like_sf"/>
</dbReference>
<feature type="region of interest" description="Disordered" evidence="1">
    <location>
        <begin position="362"/>
        <end position="437"/>
    </location>
</feature>
<reference evidence="3 4" key="1">
    <citation type="journal article" date="2021" name="Elife">
        <title>Chloroplast acquisition without the gene transfer in kleptoplastic sea slugs, Plakobranchus ocellatus.</title>
        <authorList>
            <person name="Maeda T."/>
            <person name="Takahashi S."/>
            <person name="Yoshida T."/>
            <person name="Shimamura S."/>
            <person name="Takaki Y."/>
            <person name="Nagai Y."/>
            <person name="Toyoda A."/>
            <person name="Suzuki Y."/>
            <person name="Arimoto A."/>
            <person name="Ishii H."/>
            <person name="Satoh N."/>
            <person name="Nishiyama T."/>
            <person name="Hasebe M."/>
            <person name="Maruyama T."/>
            <person name="Minagawa J."/>
            <person name="Obokata J."/>
            <person name="Shigenobu S."/>
        </authorList>
    </citation>
    <scope>NUCLEOTIDE SEQUENCE [LARGE SCALE GENOMIC DNA]</scope>
</reference>
<dbReference type="PANTHER" id="PTHR37984">
    <property type="entry name" value="PROTEIN CBG26694"/>
    <property type="match status" value="1"/>
</dbReference>
<keyword evidence="4" id="KW-1185">Reference proteome</keyword>
<dbReference type="Proteomes" id="UP000762676">
    <property type="component" value="Unassembled WGS sequence"/>
</dbReference>
<dbReference type="SUPFAM" id="SSF53098">
    <property type="entry name" value="Ribonuclease H-like"/>
    <property type="match status" value="1"/>
</dbReference>
<dbReference type="Pfam" id="PF17921">
    <property type="entry name" value="Integrase_H2C2"/>
    <property type="match status" value="1"/>
</dbReference>
<accession>A0AAV4FU39</accession>
<evidence type="ECO:0000259" key="2">
    <source>
        <dbReference type="PROSITE" id="PS50994"/>
    </source>
</evidence>
<dbReference type="AlphaFoldDB" id="A0AAV4FU39"/>
<evidence type="ECO:0000256" key="1">
    <source>
        <dbReference type="SAM" id="MobiDB-lite"/>
    </source>
</evidence>
<dbReference type="Pfam" id="PF00665">
    <property type="entry name" value="rve"/>
    <property type="match status" value="1"/>
</dbReference>
<proteinExistence type="predicted"/>
<dbReference type="InterPro" id="IPR001584">
    <property type="entry name" value="Integrase_cat-core"/>
</dbReference>
<evidence type="ECO:0000313" key="3">
    <source>
        <dbReference type="EMBL" id="GFR77003.1"/>
    </source>
</evidence>
<dbReference type="EMBL" id="BMAT01011672">
    <property type="protein sequence ID" value="GFR77003.1"/>
    <property type="molecule type" value="Genomic_DNA"/>
</dbReference>
<feature type="compositionally biased region" description="Low complexity" evidence="1">
    <location>
        <begin position="421"/>
        <end position="431"/>
    </location>
</feature>
<dbReference type="PANTHER" id="PTHR37984:SF11">
    <property type="entry name" value="INTEGRASE CATALYTIC DOMAIN-CONTAINING PROTEIN"/>
    <property type="match status" value="1"/>
</dbReference>
<dbReference type="PROSITE" id="PS50994">
    <property type="entry name" value="INTEGRASE"/>
    <property type="match status" value="1"/>
</dbReference>
<protein>
    <submittedName>
        <fullName evidence="3">Transposon Ty3-G Gag-Pol polyprotein</fullName>
    </submittedName>
</protein>
<dbReference type="GO" id="GO:0015074">
    <property type="term" value="P:DNA integration"/>
    <property type="evidence" value="ECO:0007669"/>
    <property type="project" value="InterPro"/>
</dbReference>
<dbReference type="FunFam" id="3.30.420.10:FF:000063">
    <property type="entry name" value="Retrovirus-related Pol polyprotein from transposon 297-like Protein"/>
    <property type="match status" value="1"/>
</dbReference>
<dbReference type="GO" id="GO:0003676">
    <property type="term" value="F:nucleic acid binding"/>
    <property type="evidence" value="ECO:0007669"/>
    <property type="project" value="InterPro"/>
</dbReference>
<dbReference type="FunFam" id="1.10.340.70:FF:000003">
    <property type="entry name" value="Protein CBG25708"/>
    <property type="match status" value="1"/>
</dbReference>
<dbReference type="Gene3D" id="3.30.420.10">
    <property type="entry name" value="Ribonuclease H-like superfamily/Ribonuclease H"/>
    <property type="match status" value="1"/>
</dbReference>
<dbReference type="InterPro" id="IPR036397">
    <property type="entry name" value="RNaseH_sf"/>
</dbReference>
<sequence length="547" mass="61378">MTGRWNDKSVSAFKSVKEELSVFDGIILRQYRIVIPTSLQMQVIRLAHASHQGIVKTKQLIREKVWFPGIDQQVESHLKGCIPCQSSVTSKKRDPLQMSPLPKRPWDELSVDFAGPFPTGEYLLIVIDDSSRFPEVEIVHSTTAQTVTPKLNQMFARFGTPSILKSDNGAPFNGENFASFARKLGFTHRKITPLWPEANGEAVRFVRSLNKFVTTCQSESLNWKHELQDFLRQYRATPHSSTKISPHEALTGRKMKTSLPEIIGLHQGKKSAKNIADSDYSAKEKQKAYSDDRRNAVQHKIQMGDKVLVRQPKLNKLTPHYNPNPYIVTDVKGSMITAANAGHTITRNSSFFKIIRSQDSPSQHLISDDSPCQHLSPDNETWLNPYDCPDGGQEGNTSTDSPRMQAELPHPPGVIADDVLPSRLPSPSQPQTHPYTVTRSGRLVIPPTRNFFNPADHNQMERGEYDTNLVEKVNEVGDNQPITPKEVEIAFKDLKKGKAGGCDGVGHEFFCNFTTPLVTILCVLFNTIFDSGVYPNLRLVFVRDIVL</sequence>
<comment type="caution">
    <text evidence="3">The sequence shown here is derived from an EMBL/GenBank/DDBJ whole genome shotgun (WGS) entry which is preliminary data.</text>
</comment>
<feature type="domain" description="Integrase catalytic" evidence="2">
    <location>
        <begin position="101"/>
        <end position="254"/>
    </location>
</feature>
<dbReference type="InterPro" id="IPR050951">
    <property type="entry name" value="Retrovirus_Pol_polyprotein"/>
</dbReference>
<organism evidence="3 4">
    <name type="scientific">Elysia marginata</name>
    <dbReference type="NCBI Taxonomy" id="1093978"/>
    <lineage>
        <taxon>Eukaryota</taxon>
        <taxon>Metazoa</taxon>
        <taxon>Spiralia</taxon>
        <taxon>Lophotrochozoa</taxon>
        <taxon>Mollusca</taxon>
        <taxon>Gastropoda</taxon>
        <taxon>Heterobranchia</taxon>
        <taxon>Euthyneura</taxon>
        <taxon>Panpulmonata</taxon>
        <taxon>Sacoglossa</taxon>
        <taxon>Placobranchoidea</taxon>
        <taxon>Plakobranchidae</taxon>
        <taxon>Elysia</taxon>
    </lineage>
</organism>
<dbReference type="InterPro" id="IPR041588">
    <property type="entry name" value="Integrase_H2C2"/>
</dbReference>
<gene>
    <name evidence="3" type="ORF">ElyMa_005814100</name>
</gene>